<sequence length="84" mass="9441">MDVECGERRGKEMDVGVEEGEGRRWMWVCRKEREGDGGWSVGRRGKEMDVGVEEGEGRGWRLEWGDEKGKKVGVGGDERGKKVG</sequence>
<proteinExistence type="predicted"/>
<comment type="caution">
    <text evidence="1">The sequence shown here is derived from an EMBL/GenBank/DDBJ whole genome shotgun (WGS) entry which is preliminary data.</text>
</comment>
<protein>
    <submittedName>
        <fullName evidence="1">Uncharacterized protein</fullName>
    </submittedName>
</protein>
<organism evidence="1 2">
    <name type="scientific">Petrolisthes manimaculis</name>
    <dbReference type="NCBI Taxonomy" id="1843537"/>
    <lineage>
        <taxon>Eukaryota</taxon>
        <taxon>Metazoa</taxon>
        <taxon>Ecdysozoa</taxon>
        <taxon>Arthropoda</taxon>
        <taxon>Crustacea</taxon>
        <taxon>Multicrustacea</taxon>
        <taxon>Malacostraca</taxon>
        <taxon>Eumalacostraca</taxon>
        <taxon>Eucarida</taxon>
        <taxon>Decapoda</taxon>
        <taxon>Pleocyemata</taxon>
        <taxon>Anomura</taxon>
        <taxon>Galatheoidea</taxon>
        <taxon>Porcellanidae</taxon>
        <taxon>Petrolisthes</taxon>
    </lineage>
</organism>
<dbReference type="EMBL" id="JAWZYT010005902">
    <property type="protein sequence ID" value="KAK4289324.1"/>
    <property type="molecule type" value="Genomic_DNA"/>
</dbReference>
<dbReference type="AlphaFoldDB" id="A0AAE1TN21"/>
<accession>A0AAE1TN21</accession>
<name>A0AAE1TN21_9EUCA</name>
<gene>
    <name evidence="1" type="ORF">Pmani_037697</name>
</gene>
<evidence type="ECO:0000313" key="2">
    <source>
        <dbReference type="Proteomes" id="UP001292094"/>
    </source>
</evidence>
<evidence type="ECO:0000313" key="1">
    <source>
        <dbReference type="EMBL" id="KAK4289324.1"/>
    </source>
</evidence>
<reference evidence="1" key="1">
    <citation type="submission" date="2023-11" db="EMBL/GenBank/DDBJ databases">
        <title>Genome assemblies of two species of porcelain crab, Petrolisthes cinctipes and Petrolisthes manimaculis (Anomura: Porcellanidae).</title>
        <authorList>
            <person name="Angst P."/>
        </authorList>
    </citation>
    <scope>NUCLEOTIDE SEQUENCE</scope>
    <source>
        <strain evidence="1">PB745_02</strain>
        <tissue evidence="1">Gill</tissue>
    </source>
</reference>
<keyword evidence="2" id="KW-1185">Reference proteome</keyword>
<dbReference type="Proteomes" id="UP001292094">
    <property type="component" value="Unassembled WGS sequence"/>
</dbReference>